<dbReference type="InterPro" id="IPR019428">
    <property type="entry name" value="7TM_GPCR_serpentine_rcpt_Str"/>
</dbReference>
<organism evidence="2 3">
    <name type="scientific">Strongyloides papillosus</name>
    <name type="common">Intestinal threadworm</name>
    <dbReference type="NCBI Taxonomy" id="174720"/>
    <lineage>
        <taxon>Eukaryota</taxon>
        <taxon>Metazoa</taxon>
        <taxon>Ecdysozoa</taxon>
        <taxon>Nematoda</taxon>
        <taxon>Chromadorea</taxon>
        <taxon>Rhabditida</taxon>
        <taxon>Tylenchina</taxon>
        <taxon>Panagrolaimomorpha</taxon>
        <taxon>Strongyloidoidea</taxon>
        <taxon>Strongyloididae</taxon>
        <taxon>Strongyloides</taxon>
    </lineage>
</organism>
<evidence type="ECO:0000313" key="2">
    <source>
        <dbReference type="Proteomes" id="UP000046392"/>
    </source>
</evidence>
<feature type="transmembrane region" description="Helical" evidence="1">
    <location>
        <begin position="220"/>
        <end position="244"/>
    </location>
</feature>
<feature type="transmembrane region" description="Helical" evidence="1">
    <location>
        <begin position="108"/>
        <end position="127"/>
    </location>
</feature>
<dbReference type="WBParaSite" id="SPAL_0000380500.1">
    <property type="protein sequence ID" value="SPAL_0000380500.1"/>
    <property type="gene ID" value="SPAL_0000380500"/>
</dbReference>
<reference evidence="3" key="1">
    <citation type="submission" date="2017-02" db="UniProtKB">
        <authorList>
            <consortium name="WormBaseParasite"/>
        </authorList>
    </citation>
    <scope>IDENTIFICATION</scope>
</reference>
<protein>
    <submittedName>
        <fullName evidence="3">G_PROTEIN_RECEP_F1_2 domain-containing protein</fullName>
    </submittedName>
</protein>
<accession>A0A0N5BCR0</accession>
<feature type="transmembrane region" description="Helical" evidence="1">
    <location>
        <begin position="167"/>
        <end position="188"/>
    </location>
</feature>
<evidence type="ECO:0000256" key="1">
    <source>
        <dbReference type="SAM" id="Phobius"/>
    </source>
</evidence>
<dbReference type="PANTHER" id="PTHR22943">
    <property type="entry name" value="7-TRANSMEMBRANE DOMAIN RECEPTOR C.ELEGANS"/>
    <property type="match status" value="1"/>
</dbReference>
<evidence type="ECO:0000313" key="3">
    <source>
        <dbReference type="WBParaSite" id="SPAL_0000380500.1"/>
    </source>
</evidence>
<keyword evidence="1" id="KW-0812">Transmembrane</keyword>
<name>A0A0N5BCR0_STREA</name>
<feature type="transmembrane region" description="Helical" evidence="1">
    <location>
        <begin position="20"/>
        <end position="39"/>
    </location>
</feature>
<feature type="transmembrane region" description="Helical" evidence="1">
    <location>
        <begin position="250"/>
        <end position="276"/>
    </location>
</feature>
<dbReference type="PANTHER" id="PTHR22943:SF248">
    <property type="entry name" value="SEVEN TM RECEPTOR"/>
    <property type="match status" value="1"/>
</dbReference>
<sequence>MLLLYLSIKQQRTKDEKCIANNLIINTISNIILVIFFLITNPQVEIQGGILFIKFGGIVQFIYNPTIKFITLGLIFSSYICVFTILPTEYIQRYNIICKNRVLDKNELIKLYGITFLYSLVAGFIHACNYDYIVPEEIKMNTDISSTIWNGENYDIWNKLIVLNKKTTFHIISGIIILIMIIATYVLIPHNIYKMSRIFKKNKNALTIRSIRLQQQFNRILYLQMIISIFIMVIPIITLLILLFSQVKGIYGFGLLLILGFQSIPLFNSFTVIFVTPKYRKAILCRKKINVLNQTTEKIKPFSGRKT</sequence>
<proteinExistence type="predicted"/>
<keyword evidence="1" id="KW-1133">Transmembrane helix</keyword>
<dbReference type="AlphaFoldDB" id="A0A0N5BCR0"/>
<feature type="transmembrane region" description="Helical" evidence="1">
    <location>
        <begin position="69"/>
        <end position="87"/>
    </location>
</feature>
<keyword evidence="1" id="KW-0472">Membrane</keyword>
<keyword evidence="2" id="KW-1185">Reference proteome</keyword>
<dbReference type="SUPFAM" id="SSF81321">
    <property type="entry name" value="Family A G protein-coupled receptor-like"/>
    <property type="match status" value="1"/>
</dbReference>
<dbReference type="Proteomes" id="UP000046392">
    <property type="component" value="Unplaced"/>
</dbReference>
<dbReference type="Pfam" id="PF10326">
    <property type="entry name" value="7TM_GPCR_Str"/>
    <property type="match status" value="1"/>
</dbReference>